<dbReference type="AlphaFoldDB" id="A0A382VPT6"/>
<organism evidence="2">
    <name type="scientific">marine metagenome</name>
    <dbReference type="NCBI Taxonomy" id="408172"/>
    <lineage>
        <taxon>unclassified sequences</taxon>
        <taxon>metagenomes</taxon>
        <taxon>ecological metagenomes</taxon>
    </lineage>
</organism>
<dbReference type="InterPro" id="IPR011990">
    <property type="entry name" value="TPR-like_helical_dom_sf"/>
</dbReference>
<name>A0A382VPT6_9ZZZZ</name>
<evidence type="ECO:0008006" key="3">
    <source>
        <dbReference type="Google" id="ProtNLM"/>
    </source>
</evidence>
<dbReference type="EMBL" id="UINC01153721">
    <property type="protein sequence ID" value="SVD48596.1"/>
    <property type="molecule type" value="Genomic_DNA"/>
</dbReference>
<feature type="region of interest" description="Disordered" evidence="1">
    <location>
        <begin position="1"/>
        <end position="24"/>
    </location>
</feature>
<gene>
    <name evidence="2" type="ORF">METZ01_LOCUS401450</name>
</gene>
<evidence type="ECO:0000313" key="2">
    <source>
        <dbReference type="EMBL" id="SVD48596.1"/>
    </source>
</evidence>
<dbReference type="SUPFAM" id="SSF48452">
    <property type="entry name" value="TPR-like"/>
    <property type="match status" value="1"/>
</dbReference>
<proteinExistence type="predicted"/>
<sequence>MAASAHSEGQEPSPFERGNAAFHSGQFKEAAANYQAQIESGHVSATLHFNLANASFQDGQLGR</sequence>
<dbReference type="Gene3D" id="1.25.40.10">
    <property type="entry name" value="Tetratricopeptide repeat domain"/>
    <property type="match status" value="1"/>
</dbReference>
<feature type="non-terminal residue" evidence="2">
    <location>
        <position position="63"/>
    </location>
</feature>
<protein>
    <recommendedName>
        <fullName evidence="3">Tetratricopeptide repeat protein</fullName>
    </recommendedName>
</protein>
<reference evidence="2" key="1">
    <citation type="submission" date="2018-05" db="EMBL/GenBank/DDBJ databases">
        <authorList>
            <person name="Lanie J.A."/>
            <person name="Ng W.-L."/>
            <person name="Kazmierczak K.M."/>
            <person name="Andrzejewski T.M."/>
            <person name="Davidsen T.M."/>
            <person name="Wayne K.J."/>
            <person name="Tettelin H."/>
            <person name="Glass J.I."/>
            <person name="Rusch D."/>
            <person name="Podicherti R."/>
            <person name="Tsui H.-C.T."/>
            <person name="Winkler M.E."/>
        </authorList>
    </citation>
    <scope>NUCLEOTIDE SEQUENCE</scope>
</reference>
<evidence type="ECO:0000256" key="1">
    <source>
        <dbReference type="SAM" id="MobiDB-lite"/>
    </source>
</evidence>
<accession>A0A382VPT6</accession>